<evidence type="ECO:0000256" key="5">
    <source>
        <dbReference type="ARBA" id="ARBA00023163"/>
    </source>
</evidence>
<dbReference type="Gene3D" id="1.10.10.10">
    <property type="entry name" value="Winged helix-like DNA-binding domain superfamily/Winged helix DNA-binding domain"/>
    <property type="match status" value="2"/>
</dbReference>
<evidence type="ECO:0000256" key="6">
    <source>
        <dbReference type="RuleBase" id="RU362124"/>
    </source>
</evidence>
<evidence type="ECO:0000259" key="9">
    <source>
        <dbReference type="PROSITE" id="PS00716"/>
    </source>
</evidence>
<dbReference type="Gene3D" id="1.20.120.1810">
    <property type="match status" value="1"/>
</dbReference>
<dbReference type="RefSeq" id="WP_189908037.1">
    <property type="nucleotide sequence ID" value="NZ_BNBC01000074.1"/>
</dbReference>
<dbReference type="InterPro" id="IPR013325">
    <property type="entry name" value="RNA_pol_sigma_r2"/>
</dbReference>
<dbReference type="InterPro" id="IPR013324">
    <property type="entry name" value="RNA_pol_sigma_r3/r4-like"/>
</dbReference>
<dbReference type="InterPro" id="IPR009042">
    <property type="entry name" value="RNA_pol_sigma70_r1_2"/>
</dbReference>
<evidence type="ECO:0000256" key="2">
    <source>
        <dbReference type="ARBA" id="ARBA00023015"/>
    </source>
</evidence>
<organism evidence="10 11">
    <name type="scientific">Streptomyces spiralis</name>
    <dbReference type="NCBI Taxonomy" id="66376"/>
    <lineage>
        <taxon>Bacteria</taxon>
        <taxon>Bacillati</taxon>
        <taxon>Actinomycetota</taxon>
        <taxon>Actinomycetes</taxon>
        <taxon>Kitasatosporales</taxon>
        <taxon>Streptomycetaceae</taxon>
        <taxon>Streptomyces</taxon>
    </lineage>
</organism>
<dbReference type="GO" id="GO:0016987">
    <property type="term" value="F:sigma factor activity"/>
    <property type="evidence" value="ECO:0007669"/>
    <property type="project" value="UniProtKB-KW"/>
</dbReference>
<name>A0A919ANC7_9ACTN</name>
<protein>
    <recommendedName>
        <fullName evidence="6">RNA polymerase sigma factor</fullName>
    </recommendedName>
</protein>
<evidence type="ECO:0000259" key="8">
    <source>
        <dbReference type="PROSITE" id="PS00715"/>
    </source>
</evidence>
<dbReference type="EMBL" id="BNBC01000074">
    <property type="protein sequence ID" value="GHF16294.1"/>
    <property type="molecule type" value="Genomic_DNA"/>
</dbReference>
<dbReference type="InterPro" id="IPR036388">
    <property type="entry name" value="WH-like_DNA-bd_sf"/>
</dbReference>
<dbReference type="PANTHER" id="PTHR30603:SF60">
    <property type="entry name" value="RNA POLYMERASE SIGMA FACTOR RPOD"/>
    <property type="match status" value="1"/>
</dbReference>
<feature type="domain" description="RNA polymerase sigma-70" evidence="8">
    <location>
        <begin position="130"/>
        <end position="143"/>
    </location>
</feature>
<keyword evidence="2 6" id="KW-0805">Transcription regulation</keyword>
<dbReference type="AlphaFoldDB" id="A0A919ANC7"/>
<dbReference type="Pfam" id="PF04542">
    <property type="entry name" value="Sigma70_r2"/>
    <property type="match status" value="1"/>
</dbReference>
<evidence type="ECO:0000256" key="1">
    <source>
        <dbReference type="ARBA" id="ARBA00007788"/>
    </source>
</evidence>
<dbReference type="PANTHER" id="PTHR30603">
    <property type="entry name" value="RNA POLYMERASE SIGMA FACTOR RPO"/>
    <property type="match status" value="1"/>
</dbReference>
<dbReference type="SUPFAM" id="SSF88659">
    <property type="entry name" value="Sigma3 and sigma4 domains of RNA polymerase sigma factors"/>
    <property type="match status" value="2"/>
</dbReference>
<comment type="caution">
    <text evidence="10">The sequence shown here is derived from an EMBL/GenBank/DDBJ whole genome shotgun (WGS) entry which is preliminary data.</text>
</comment>
<comment type="similarity">
    <text evidence="1 6">Belongs to the sigma-70 factor family.</text>
</comment>
<dbReference type="InterPro" id="IPR014284">
    <property type="entry name" value="RNA_pol_sigma-70_dom"/>
</dbReference>
<dbReference type="InterPro" id="IPR007630">
    <property type="entry name" value="RNA_pol_sigma70_r4"/>
</dbReference>
<accession>A0A919ANC7</accession>
<dbReference type="SUPFAM" id="SSF88946">
    <property type="entry name" value="Sigma2 domain of RNA polymerase sigma factors"/>
    <property type="match status" value="1"/>
</dbReference>
<evidence type="ECO:0000256" key="3">
    <source>
        <dbReference type="ARBA" id="ARBA00023082"/>
    </source>
</evidence>
<dbReference type="PROSITE" id="PS00716">
    <property type="entry name" value="SIGMA70_2"/>
    <property type="match status" value="1"/>
</dbReference>
<dbReference type="InterPro" id="IPR000943">
    <property type="entry name" value="RNA_pol_sigma70"/>
</dbReference>
<dbReference type="Pfam" id="PF04545">
    <property type="entry name" value="Sigma70_r4"/>
    <property type="match status" value="1"/>
</dbReference>
<dbReference type="Proteomes" id="UP000641386">
    <property type="component" value="Unassembled WGS sequence"/>
</dbReference>
<feature type="domain" description="RNA polymerase sigma-70" evidence="9">
    <location>
        <begin position="299"/>
        <end position="325"/>
    </location>
</feature>
<reference evidence="10" key="1">
    <citation type="journal article" date="2014" name="Int. J. Syst. Evol. Microbiol.">
        <title>Complete genome sequence of Corynebacterium casei LMG S-19264T (=DSM 44701T), isolated from a smear-ripened cheese.</title>
        <authorList>
            <consortium name="US DOE Joint Genome Institute (JGI-PGF)"/>
            <person name="Walter F."/>
            <person name="Albersmeier A."/>
            <person name="Kalinowski J."/>
            <person name="Ruckert C."/>
        </authorList>
    </citation>
    <scope>NUCLEOTIDE SEQUENCE</scope>
    <source>
        <strain evidence="10">JCM 3302</strain>
    </source>
</reference>
<dbReference type="NCBIfam" id="TIGR02937">
    <property type="entry name" value="sigma70-ECF"/>
    <property type="match status" value="1"/>
</dbReference>
<evidence type="ECO:0000313" key="11">
    <source>
        <dbReference type="Proteomes" id="UP000641386"/>
    </source>
</evidence>
<feature type="region of interest" description="Disordered" evidence="7">
    <location>
        <begin position="1"/>
        <end position="40"/>
    </location>
</feature>
<evidence type="ECO:0000313" key="10">
    <source>
        <dbReference type="EMBL" id="GHF16294.1"/>
    </source>
</evidence>
<dbReference type="Gene3D" id="1.10.601.10">
    <property type="entry name" value="RNA Polymerase Primary Sigma Factor"/>
    <property type="match status" value="1"/>
</dbReference>
<dbReference type="InterPro" id="IPR050239">
    <property type="entry name" value="Sigma-70_RNA_pol_init_factors"/>
</dbReference>
<proteinExistence type="inferred from homology"/>
<dbReference type="GO" id="GO:0006352">
    <property type="term" value="P:DNA-templated transcription initiation"/>
    <property type="evidence" value="ECO:0007669"/>
    <property type="project" value="InterPro"/>
</dbReference>
<feature type="compositionally biased region" description="Polar residues" evidence="7">
    <location>
        <begin position="1"/>
        <end position="11"/>
    </location>
</feature>
<reference evidence="10" key="2">
    <citation type="submission" date="2020-09" db="EMBL/GenBank/DDBJ databases">
        <authorList>
            <person name="Sun Q."/>
            <person name="Ohkuma M."/>
        </authorList>
    </citation>
    <scope>NUCLEOTIDE SEQUENCE</scope>
    <source>
        <strain evidence="10">JCM 3302</strain>
    </source>
</reference>
<dbReference type="InterPro" id="IPR007627">
    <property type="entry name" value="RNA_pol_sigma70_r2"/>
</dbReference>
<evidence type="ECO:0000256" key="4">
    <source>
        <dbReference type="ARBA" id="ARBA00023125"/>
    </source>
</evidence>
<dbReference type="InterPro" id="IPR007624">
    <property type="entry name" value="RNA_pol_sigma70_r3"/>
</dbReference>
<keyword evidence="5 6" id="KW-0804">Transcription</keyword>
<dbReference type="CDD" id="cd06171">
    <property type="entry name" value="Sigma70_r4"/>
    <property type="match status" value="1"/>
</dbReference>
<sequence>MAPATQKTTASVRDGRKAPVRATKRHNPAPEPDGDPDLLGQYLRQVGATPLLDAEDEVRLARRIEAGVQAMEELAQAESDGRELAPRHRRELELAVHDGQEAKDHMVRANLRLVVSMAKRHAHRGLPLLDVIQEGNLGLIRAVEKFDHTKGFKFSTYATWWIRQAIERGLATHARSVRLPMHVVEQLHKIAKVERKLQLQLGREPTVEEVARDGGVAEDRVAWLRRVGRQVISLDMPVDDTGETVVGDLIPDSEVLQAPEVAEYQALAEELREAMDTLAPREALILSLRYGLHDGRQRTLKEVAEHIGLTRERVRQLEKQSLALLREQEPGERLQAWAS</sequence>
<dbReference type="PRINTS" id="PR00046">
    <property type="entry name" value="SIGMA70FCT"/>
</dbReference>
<dbReference type="GO" id="GO:0003677">
    <property type="term" value="F:DNA binding"/>
    <property type="evidence" value="ECO:0007669"/>
    <property type="project" value="UniProtKB-KW"/>
</dbReference>
<feature type="compositionally biased region" description="Basic residues" evidence="7">
    <location>
        <begin position="18"/>
        <end position="27"/>
    </location>
</feature>
<comment type="function">
    <text evidence="6">Sigma factors are initiation factors that promote the attachment of RNA polymerase to specific initiation sites and are then released.</text>
</comment>
<dbReference type="FunFam" id="1.10.601.10:FF:000001">
    <property type="entry name" value="RNA polymerase sigma factor SigA"/>
    <property type="match status" value="1"/>
</dbReference>
<dbReference type="Pfam" id="PF00140">
    <property type="entry name" value="Sigma70_r1_2"/>
    <property type="match status" value="1"/>
</dbReference>
<keyword evidence="11" id="KW-1185">Reference proteome</keyword>
<keyword evidence="3 6" id="KW-0731">Sigma factor</keyword>
<dbReference type="PROSITE" id="PS00715">
    <property type="entry name" value="SIGMA70_1"/>
    <property type="match status" value="1"/>
</dbReference>
<gene>
    <name evidence="10" type="primary">hrdC</name>
    <name evidence="10" type="ORF">GCM10014715_84380</name>
</gene>
<evidence type="ECO:0000256" key="7">
    <source>
        <dbReference type="SAM" id="MobiDB-lite"/>
    </source>
</evidence>
<dbReference type="Pfam" id="PF04539">
    <property type="entry name" value="Sigma70_r3"/>
    <property type="match status" value="1"/>
</dbReference>
<keyword evidence="4 6" id="KW-0238">DNA-binding</keyword>